<feature type="compositionally biased region" description="Basic residues" evidence="2">
    <location>
        <begin position="69"/>
        <end position="81"/>
    </location>
</feature>
<dbReference type="AlphaFoldDB" id="A0AAD7NLH3"/>
<dbReference type="Proteomes" id="UP001215598">
    <property type="component" value="Unassembled WGS sequence"/>
</dbReference>
<feature type="compositionally biased region" description="Basic and acidic residues" evidence="2">
    <location>
        <begin position="376"/>
        <end position="390"/>
    </location>
</feature>
<dbReference type="PANTHER" id="PTHR13037">
    <property type="entry name" value="FORMIN"/>
    <property type="match status" value="1"/>
</dbReference>
<feature type="compositionally biased region" description="Basic residues" evidence="2">
    <location>
        <begin position="9"/>
        <end position="23"/>
    </location>
</feature>
<accession>A0AAD7NLH3</accession>
<feature type="compositionally biased region" description="Pro residues" evidence="2">
    <location>
        <begin position="236"/>
        <end position="319"/>
    </location>
</feature>
<keyword evidence="1" id="KW-0945">Host-virus interaction</keyword>
<evidence type="ECO:0000256" key="2">
    <source>
        <dbReference type="SAM" id="MobiDB-lite"/>
    </source>
</evidence>
<evidence type="ECO:0000256" key="1">
    <source>
        <dbReference type="ARBA" id="ARBA00022581"/>
    </source>
</evidence>
<keyword evidence="4" id="KW-1185">Reference proteome</keyword>
<feature type="compositionally biased region" description="Acidic residues" evidence="2">
    <location>
        <begin position="158"/>
        <end position="167"/>
    </location>
</feature>
<comment type="caution">
    <text evidence="3">The sequence shown here is derived from an EMBL/GenBank/DDBJ whole genome shotgun (WGS) entry which is preliminary data.</text>
</comment>
<feature type="non-terminal residue" evidence="3">
    <location>
        <position position="568"/>
    </location>
</feature>
<feature type="region of interest" description="Disordered" evidence="2">
    <location>
        <begin position="1"/>
        <end position="174"/>
    </location>
</feature>
<feature type="compositionally biased region" description="Basic and acidic residues" evidence="2">
    <location>
        <begin position="129"/>
        <end position="146"/>
    </location>
</feature>
<dbReference type="EMBL" id="JARKIB010000023">
    <property type="protein sequence ID" value="KAJ7766819.1"/>
    <property type="molecule type" value="Genomic_DNA"/>
</dbReference>
<dbReference type="PANTHER" id="PTHR13037:SF24">
    <property type="entry name" value="POLYCOMB PROTEIN PCL-RELATED"/>
    <property type="match status" value="1"/>
</dbReference>
<evidence type="ECO:0000313" key="3">
    <source>
        <dbReference type="EMBL" id="KAJ7766819.1"/>
    </source>
</evidence>
<protein>
    <submittedName>
        <fullName evidence="3">Uncharacterized protein</fullName>
    </submittedName>
</protein>
<sequence length="568" mass="60308">SAPGCGIHGVRKIKYRTRTRGTRTRNTAGLPKPVSYTNDGSDAESDSDSDSDSDSEIDSAMEEDVKLQKEKKRAAKGKGKGQGKGGDGAKAPETSKPPPKPSKAAAKSAKGKGKDKEVVNGTGKKRKRASEGEGDREASDAEAPEKRQRRAKKKTAEAEDAQAEGEGEGTYQEVRAANVAANKRALDALNEKYYTEHPDARPKAKPPKPLPQLTPHAADEDAQMSDVETQRGIDATPPPPRTSTTPPPPPPPPPLPTSTTPPPPPPPPPPPTSTTPPPPPPPPRPSPPLPPPHSAPPDPSPRPSPPPPPPRSTPPPLPNPRRRVPPQGGEGGSGLAPISASTAAILRVNGGGAAGSSSSPSGDKGGPTPGAEGSEEGAHDEELERARWDETTPPVPQDAPQWFVDLYSQITRVQSWSDATSGRKAGTVAWGKRMTDPPSTQWIGVGRGLRGGKMGTDGPDIASVAVYGNKWWEWWAKLQPDWRQPAVGKARRFLRTSYPPMTPEMWAKLRLLGPNGMLGVVATLYWWGKKVKEGGGEQEDLECWVEAVTDAKWMVNGLLAAEKVLGVE</sequence>
<feature type="compositionally biased region" description="Acidic residues" evidence="2">
    <location>
        <begin position="41"/>
        <end position="62"/>
    </location>
</feature>
<name>A0AAD7NLH3_9AGAR</name>
<dbReference type="PRINTS" id="PR01217">
    <property type="entry name" value="PRICHEXTENSN"/>
</dbReference>
<gene>
    <name evidence="3" type="ORF">B0H16DRAFT_1791296</name>
</gene>
<organism evidence="3 4">
    <name type="scientific">Mycena metata</name>
    <dbReference type="NCBI Taxonomy" id="1033252"/>
    <lineage>
        <taxon>Eukaryota</taxon>
        <taxon>Fungi</taxon>
        <taxon>Dikarya</taxon>
        <taxon>Basidiomycota</taxon>
        <taxon>Agaricomycotina</taxon>
        <taxon>Agaricomycetes</taxon>
        <taxon>Agaricomycetidae</taxon>
        <taxon>Agaricales</taxon>
        <taxon>Marasmiineae</taxon>
        <taxon>Mycenaceae</taxon>
        <taxon>Mycena</taxon>
    </lineage>
</organism>
<reference evidence="3" key="1">
    <citation type="submission" date="2023-03" db="EMBL/GenBank/DDBJ databases">
        <title>Massive genome expansion in bonnet fungi (Mycena s.s.) driven by repeated elements and novel gene families across ecological guilds.</title>
        <authorList>
            <consortium name="Lawrence Berkeley National Laboratory"/>
            <person name="Harder C.B."/>
            <person name="Miyauchi S."/>
            <person name="Viragh M."/>
            <person name="Kuo A."/>
            <person name="Thoen E."/>
            <person name="Andreopoulos B."/>
            <person name="Lu D."/>
            <person name="Skrede I."/>
            <person name="Drula E."/>
            <person name="Henrissat B."/>
            <person name="Morin E."/>
            <person name="Kohler A."/>
            <person name="Barry K."/>
            <person name="LaButti K."/>
            <person name="Morin E."/>
            <person name="Salamov A."/>
            <person name="Lipzen A."/>
            <person name="Mereny Z."/>
            <person name="Hegedus B."/>
            <person name="Baldrian P."/>
            <person name="Stursova M."/>
            <person name="Weitz H."/>
            <person name="Taylor A."/>
            <person name="Grigoriev I.V."/>
            <person name="Nagy L.G."/>
            <person name="Martin F."/>
            <person name="Kauserud H."/>
        </authorList>
    </citation>
    <scope>NUCLEOTIDE SEQUENCE</scope>
    <source>
        <strain evidence="3">CBHHK182m</strain>
    </source>
</reference>
<feature type="region of interest" description="Disordered" evidence="2">
    <location>
        <begin position="190"/>
        <end position="399"/>
    </location>
</feature>
<proteinExistence type="predicted"/>
<evidence type="ECO:0000313" key="4">
    <source>
        <dbReference type="Proteomes" id="UP001215598"/>
    </source>
</evidence>
<feature type="compositionally biased region" description="Basic and acidic residues" evidence="2">
    <location>
        <begin position="190"/>
        <end position="202"/>
    </location>
</feature>